<feature type="domain" description="VOC" evidence="1">
    <location>
        <begin position="3"/>
        <end position="123"/>
    </location>
</feature>
<accession>A0ABV7SNP5</accession>
<gene>
    <name evidence="2" type="ORF">ACFOZ0_31660</name>
</gene>
<evidence type="ECO:0000259" key="1">
    <source>
        <dbReference type="PROSITE" id="PS51819"/>
    </source>
</evidence>
<dbReference type="PANTHER" id="PTHR35908">
    <property type="entry name" value="HYPOTHETICAL FUSION PROTEIN"/>
    <property type="match status" value="1"/>
</dbReference>
<dbReference type="RefSeq" id="WP_310777369.1">
    <property type="nucleotide sequence ID" value="NZ_JBHRWR010000039.1"/>
</dbReference>
<proteinExistence type="predicted"/>
<protein>
    <submittedName>
        <fullName evidence="2">VOC family protein</fullName>
    </submittedName>
</protein>
<name>A0ABV7SNP5_9ACTN</name>
<dbReference type="CDD" id="cd06587">
    <property type="entry name" value="VOC"/>
    <property type="match status" value="1"/>
</dbReference>
<dbReference type="SUPFAM" id="SSF54593">
    <property type="entry name" value="Glyoxalase/Bleomycin resistance protein/Dihydroxybiphenyl dioxygenase"/>
    <property type="match status" value="1"/>
</dbReference>
<dbReference type="InterPro" id="IPR041581">
    <property type="entry name" value="Glyoxalase_6"/>
</dbReference>
<dbReference type="Proteomes" id="UP001595701">
    <property type="component" value="Unassembled WGS sequence"/>
</dbReference>
<evidence type="ECO:0000313" key="3">
    <source>
        <dbReference type="Proteomes" id="UP001595701"/>
    </source>
</evidence>
<keyword evidence="3" id="KW-1185">Reference proteome</keyword>
<reference evidence="3" key="1">
    <citation type="journal article" date="2019" name="Int. J. Syst. Evol. Microbiol.">
        <title>The Global Catalogue of Microorganisms (GCM) 10K type strain sequencing project: providing services to taxonomists for standard genome sequencing and annotation.</title>
        <authorList>
            <consortium name="The Broad Institute Genomics Platform"/>
            <consortium name="The Broad Institute Genome Sequencing Center for Infectious Disease"/>
            <person name="Wu L."/>
            <person name="Ma J."/>
        </authorList>
    </citation>
    <scope>NUCLEOTIDE SEQUENCE [LARGE SCALE GENOMIC DNA]</scope>
    <source>
        <strain evidence="3">CGMCC 4.7035</strain>
    </source>
</reference>
<dbReference type="PROSITE" id="PS51819">
    <property type="entry name" value="VOC"/>
    <property type="match status" value="1"/>
</dbReference>
<comment type="caution">
    <text evidence="2">The sequence shown here is derived from an EMBL/GenBank/DDBJ whole genome shotgun (WGS) entry which is preliminary data.</text>
</comment>
<dbReference type="PANTHER" id="PTHR35908:SF1">
    <property type="entry name" value="CONSERVED PROTEIN"/>
    <property type="match status" value="1"/>
</dbReference>
<dbReference type="EMBL" id="JBHRWR010000039">
    <property type="protein sequence ID" value="MFC3577740.1"/>
    <property type="molecule type" value="Genomic_DNA"/>
</dbReference>
<dbReference type="InterPro" id="IPR029068">
    <property type="entry name" value="Glyas_Bleomycin-R_OHBP_Dase"/>
</dbReference>
<sequence>MLSIGSVVVGVSDVRRAAAFWMEALGYVPRDEIEDDWVVLVPPGGAAGPRLSLGLSETPVQEHPRVHLDLYAGDAADQAAEVERLVALGARRVDWDLYPEDPEDADFAVLADPDGNRFCVIDTGRGTED</sequence>
<organism evidence="2 3">
    <name type="scientific">Streptomyces yaanensis</name>
    <dbReference type="NCBI Taxonomy" id="1142239"/>
    <lineage>
        <taxon>Bacteria</taxon>
        <taxon>Bacillati</taxon>
        <taxon>Actinomycetota</taxon>
        <taxon>Actinomycetes</taxon>
        <taxon>Kitasatosporales</taxon>
        <taxon>Streptomycetaceae</taxon>
        <taxon>Streptomyces</taxon>
    </lineage>
</organism>
<dbReference type="Gene3D" id="3.10.180.10">
    <property type="entry name" value="2,3-Dihydroxybiphenyl 1,2-Dioxygenase, domain 1"/>
    <property type="match status" value="1"/>
</dbReference>
<dbReference type="Pfam" id="PF18029">
    <property type="entry name" value="Glyoxalase_6"/>
    <property type="match status" value="1"/>
</dbReference>
<dbReference type="InterPro" id="IPR037523">
    <property type="entry name" value="VOC_core"/>
</dbReference>
<evidence type="ECO:0000313" key="2">
    <source>
        <dbReference type="EMBL" id="MFC3577740.1"/>
    </source>
</evidence>